<evidence type="ECO:0000313" key="11">
    <source>
        <dbReference type="EMBL" id="SHJ92299.1"/>
    </source>
</evidence>
<dbReference type="PANTHER" id="PTHR43773">
    <property type="entry name" value="MAGNESIUM TRANSPORTER MGTE"/>
    <property type="match status" value="1"/>
</dbReference>
<dbReference type="SMART" id="SM00116">
    <property type="entry name" value="CBS"/>
    <property type="match status" value="2"/>
</dbReference>
<evidence type="ECO:0000256" key="7">
    <source>
        <dbReference type="ARBA" id="ARBA00023136"/>
    </source>
</evidence>
<dbReference type="SUPFAM" id="SSF161093">
    <property type="entry name" value="MgtE membrane domain-like"/>
    <property type="match status" value="1"/>
</dbReference>
<keyword evidence="9" id="KW-1003">Cell membrane</keyword>
<keyword evidence="7 9" id="KW-0472">Membrane</keyword>
<evidence type="ECO:0000256" key="1">
    <source>
        <dbReference type="ARBA" id="ARBA00004141"/>
    </source>
</evidence>
<dbReference type="InterPro" id="IPR000644">
    <property type="entry name" value="CBS_dom"/>
</dbReference>
<feature type="domain" description="CBS" evidence="10">
    <location>
        <begin position="200"/>
        <end position="256"/>
    </location>
</feature>
<dbReference type="GO" id="GO:0015095">
    <property type="term" value="F:magnesium ion transmembrane transporter activity"/>
    <property type="evidence" value="ECO:0007669"/>
    <property type="project" value="UniProtKB-UniRule"/>
</dbReference>
<comment type="similarity">
    <text evidence="2 9">Belongs to the SLC41A transporter family.</text>
</comment>
<keyword evidence="5 9" id="KW-0460">Magnesium</keyword>
<comment type="subcellular location">
    <subcellularLocation>
        <location evidence="9">Cell membrane</location>
        <topology evidence="9">Multi-pass membrane protein</topology>
    </subcellularLocation>
    <subcellularLocation>
        <location evidence="1">Membrane</location>
        <topology evidence="1">Multi-pass membrane protein</topology>
    </subcellularLocation>
</comment>
<proteinExistence type="inferred from homology"/>
<dbReference type="InterPro" id="IPR006668">
    <property type="entry name" value="Mg_transptr_MgtE_intracell_dom"/>
</dbReference>
<accession>A0A1M6N9B3</accession>
<dbReference type="Pfam" id="PF01769">
    <property type="entry name" value="MgtE"/>
    <property type="match status" value="1"/>
</dbReference>
<evidence type="ECO:0000259" key="10">
    <source>
        <dbReference type="PROSITE" id="PS51371"/>
    </source>
</evidence>
<protein>
    <recommendedName>
        <fullName evidence="9">Magnesium transporter MgtE</fullName>
    </recommendedName>
</protein>
<dbReference type="InterPro" id="IPR046342">
    <property type="entry name" value="CBS_dom_sf"/>
</dbReference>
<dbReference type="InterPro" id="IPR006667">
    <property type="entry name" value="SLC41_membr_dom"/>
</dbReference>
<dbReference type="Pfam" id="PF03448">
    <property type="entry name" value="MgtE_N"/>
    <property type="match status" value="1"/>
</dbReference>
<dbReference type="OrthoDB" id="9790355at2"/>
<keyword evidence="12" id="KW-1185">Reference proteome</keyword>
<evidence type="ECO:0000256" key="6">
    <source>
        <dbReference type="ARBA" id="ARBA00022989"/>
    </source>
</evidence>
<feature type="transmembrane region" description="Helical" evidence="9">
    <location>
        <begin position="433"/>
        <end position="450"/>
    </location>
</feature>
<feature type="domain" description="CBS" evidence="10">
    <location>
        <begin position="136"/>
        <end position="198"/>
    </location>
</feature>
<feature type="transmembrane region" description="Helical" evidence="9">
    <location>
        <begin position="285"/>
        <end position="305"/>
    </location>
</feature>
<dbReference type="CDD" id="cd04606">
    <property type="entry name" value="CBS_pair_Mg_transporter"/>
    <property type="match status" value="1"/>
</dbReference>
<organism evidence="11 12">
    <name type="scientific">Anaerobranca californiensis DSM 14826</name>
    <dbReference type="NCBI Taxonomy" id="1120989"/>
    <lineage>
        <taxon>Bacteria</taxon>
        <taxon>Bacillati</taxon>
        <taxon>Bacillota</taxon>
        <taxon>Clostridia</taxon>
        <taxon>Eubacteriales</taxon>
        <taxon>Proteinivoracaceae</taxon>
        <taxon>Anaerobranca</taxon>
    </lineage>
</organism>
<keyword evidence="4 9" id="KW-0812">Transmembrane</keyword>
<dbReference type="Pfam" id="PF00571">
    <property type="entry name" value="CBS"/>
    <property type="match status" value="2"/>
</dbReference>
<keyword evidence="9" id="KW-0479">Metal-binding</keyword>
<feature type="transmembrane region" description="Helical" evidence="9">
    <location>
        <begin position="311"/>
        <end position="329"/>
    </location>
</feature>
<comment type="function">
    <text evidence="9">Acts as a magnesium transporter.</text>
</comment>
<keyword evidence="3 9" id="KW-0813">Transport</keyword>
<evidence type="ECO:0000256" key="3">
    <source>
        <dbReference type="ARBA" id="ARBA00022448"/>
    </source>
</evidence>
<dbReference type="SUPFAM" id="SSF158791">
    <property type="entry name" value="MgtE N-terminal domain-like"/>
    <property type="match status" value="1"/>
</dbReference>
<evidence type="ECO:0000256" key="4">
    <source>
        <dbReference type="ARBA" id="ARBA00022692"/>
    </source>
</evidence>
<dbReference type="InterPro" id="IPR006669">
    <property type="entry name" value="MgtE_transporter"/>
</dbReference>
<dbReference type="SUPFAM" id="SSF54631">
    <property type="entry name" value="CBS-domain pair"/>
    <property type="match status" value="1"/>
</dbReference>
<dbReference type="PROSITE" id="PS51371">
    <property type="entry name" value="CBS"/>
    <property type="match status" value="2"/>
</dbReference>
<dbReference type="SMART" id="SM00924">
    <property type="entry name" value="MgtE_N"/>
    <property type="match status" value="1"/>
</dbReference>
<dbReference type="Proteomes" id="UP000243547">
    <property type="component" value="Unassembled WGS sequence"/>
</dbReference>
<name>A0A1M6N9B3_9FIRM</name>
<feature type="transmembrane region" description="Helical" evidence="9">
    <location>
        <begin position="359"/>
        <end position="379"/>
    </location>
</feature>
<gene>
    <name evidence="11" type="ORF">SAMN02745227_01073</name>
</gene>
<evidence type="ECO:0000313" key="12">
    <source>
        <dbReference type="Proteomes" id="UP000243547"/>
    </source>
</evidence>
<comment type="subunit">
    <text evidence="9">Homodimer.</text>
</comment>
<dbReference type="GO" id="GO:0046872">
    <property type="term" value="F:metal ion binding"/>
    <property type="evidence" value="ECO:0007669"/>
    <property type="project" value="UniProtKB-KW"/>
</dbReference>
<evidence type="ECO:0000256" key="5">
    <source>
        <dbReference type="ARBA" id="ARBA00022842"/>
    </source>
</evidence>
<evidence type="ECO:0000256" key="9">
    <source>
        <dbReference type="RuleBase" id="RU362011"/>
    </source>
</evidence>
<dbReference type="Gene3D" id="1.10.357.20">
    <property type="entry name" value="SLC41 divalent cation transporters, integral membrane domain"/>
    <property type="match status" value="1"/>
</dbReference>
<dbReference type="Gene3D" id="3.10.580.10">
    <property type="entry name" value="CBS-domain"/>
    <property type="match status" value="1"/>
</dbReference>
<evidence type="ECO:0000256" key="2">
    <source>
        <dbReference type="ARBA" id="ARBA00009749"/>
    </source>
</evidence>
<dbReference type="RefSeq" id="WP_072906910.1">
    <property type="nucleotide sequence ID" value="NZ_FRAI01000009.1"/>
</dbReference>
<dbReference type="EMBL" id="FRAI01000009">
    <property type="protein sequence ID" value="SHJ92299.1"/>
    <property type="molecule type" value="Genomic_DNA"/>
</dbReference>
<dbReference type="Gene3D" id="1.25.60.10">
    <property type="entry name" value="MgtE N-terminal domain-like"/>
    <property type="match status" value="1"/>
</dbReference>
<dbReference type="PANTHER" id="PTHR43773:SF1">
    <property type="entry name" value="MAGNESIUM TRANSPORTER MGTE"/>
    <property type="match status" value="1"/>
</dbReference>
<sequence>MALEKQAWEKILRYLRIRDKERTDILDDLLPQDLAEQIYSLPNEEKVEIFGLLNNEEAAIILGEMELEQQAKILSLLSPKVAADILSEMPYDDMTDLLGELKEDLKNKILSYMQSDDAEEVRELLEYPKDSAGGIMTTEFIAFKETLTVKEAIKTLRELAPSAETAYYIYVVDEDEKLVGVVSLRELIIADENQILREIMRTNVVSVQVDTDQEQVAQMVQKYNFLAIPVTDKDNKLLGIITVDDIMDVIEEETTEDIYHLVGTSEVEGTTLVEAKPISIAKTRLPWLIICLLGGLFSGSVISVYEETLNAIVALAFFIPVIMDMGGNVGSQSSTVFVRGVATGEIPANKMFRYFLKEIRVGLIMGLICGLTIALAASLWQGLPILGLVVGISMFCTVTLAATIGTLVPLIFTRFGIDPAVTAGPFVTTIKDVTGLLIYFYIATVFMEYLM</sequence>
<feature type="transmembrane region" description="Helical" evidence="9">
    <location>
        <begin position="385"/>
        <end position="412"/>
    </location>
</feature>
<dbReference type="GO" id="GO:0005886">
    <property type="term" value="C:plasma membrane"/>
    <property type="evidence" value="ECO:0007669"/>
    <property type="project" value="UniProtKB-SubCell"/>
</dbReference>
<evidence type="ECO:0000256" key="8">
    <source>
        <dbReference type="PROSITE-ProRule" id="PRU00703"/>
    </source>
</evidence>
<dbReference type="STRING" id="1120989.SAMN02745227_01073"/>
<keyword evidence="6 9" id="KW-1133">Transmembrane helix</keyword>
<reference evidence="12" key="1">
    <citation type="submission" date="2016-11" db="EMBL/GenBank/DDBJ databases">
        <authorList>
            <person name="Varghese N."/>
            <person name="Submissions S."/>
        </authorList>
    </citation>
    <scope>NUCLEOTIDE SEQUENCE [LARGE SCALE GENOMIC DNA]</scope>
    <source>
        <strain evidence="12">DSM 14826</strain>
    </source>
</reference>
<dbReference type="NCBIfam" id="TIGR00400">
    <property type="entry name" value="mgtE"/>
    <property type="match status" value="1"/>
</dbReference>
<dbReference type="InterPro" id="IPR036739">
    <property type="entry name" value="SLC41_membr_dom_sf"/>
</dbReference>
<dbReference type="AlphaFoldDB" id="A0A1M6N9B3"/>
<keyword evidence="8" id="KW-0129">CBS domain</keyword>
<dbReference type="InterPro" id="IPR038076">
    <property type="entry name" value="MgtE_N_sf"/>
</dbReference>